<keyword evidence="5" id="KW-0812">Transmembrane</keyword>
<accession>A0A850RDI5</accession>
<dbReference type="GO" id="GO:1990281">
    <property type="term" value="C:efflux pump complex"/>
    <property type="evidence" value="ECO:0007669"/>
    <property type="project" value="TreeGrafter"/>
</dbReference>
<dbReference type="Gene3D" id="1.20.1600.10">
    <property type="entry name" value="Outer membrane efflux proteins (OEP)"/>
    <property type="match status" value="1"/>
</dbReference>
<evidence type="ECO:0000313" key="11">
    <source>
        <dbReference type="Proteomes" id="UP000592294"/>
    </source>
</evidence>
<keyword evidence="3" id="KW-0813">Transport</keyword>
<evidence type="ECO:0000256" key="8">
    <source>
        <dbReference type="SAM" id="MobiDB-lite"/>
    </source>
</evidence>
<keyword evidence="11" id="KW-1185">Reference proteome</keyword>
<name>A0A850RDI5_9GAMM</name>
<keyword evidence="4" id="KW-1134">Transmembrane beta strand</keyword>
<evidence type="ECO:0000256" key="5">
    <source>
        <dbReference type="ARBA" id="ARBA00022692"/>
    </source>
</evidence>
<evidence type="ECO:0000256" key="4">
    <source>
        <dbReference type="ARBA" id="ARBA00022452"/>
    </source>
</evidence>
<evidence type="ECO:0000313" key="10">
    <source>
        <dbReference type="EMBL" id="NVZ09377.1"/>
    </source>
</evidence>
<feature type="chain" id="PRO_5032785930" evidence="9">
    <location>
        <begin position="34"/>
        <end position="414"/>
    </location>
</feature>
<keyword evidence="9" id="KW-0732">Signal</keyword>
<dbReference type="Proteomes" id="UP000592294">
    <property type="component" value="Unassembled WGS sequence"/>
</dbReference>
<evidence type="ECO:0000256" key="9">
    <source>
        <dbReference type="SAM" id="SignalP"/>
    </source>
</evidence>
<dbReference type="InterPro" id="IPR051906">
    <property type="entry name" value="TolC-like"/>
</dbReference>
<comment type="caution">
    <text evidence="10">The sequence shown here is derived from an EMBL/GenBank/DDBJ whole genome shotgun (WGS) entry which is preliminary data.</text>
</comment>
<evidence type="ECO:0000256" key="1">
    <source>
        <dbReference type="ARBA" id="ARBA00004442"/>
    </source>
</evidence>
<evidence type="ECO:0000256" key="7">
    <source>
        <dbReference type="ARBA" id="ARBA00023237"/>
    </source>
</evidence>
<feature type="region of interest" description="Disordered" evidence="8">
    <location>
        <begin position="217"/>
        <end position="245"/>
    </location>
</feature>
<evidence type="ECO:0000256" key="6">
    <source>
        <dbReference type="ARBA" id="ARBA00023136"/>
    </source>
</evidence>
<dbReference type="SUPFAM" id="SSF56954">
    <property type="entry name" value="Outer membrane efflux proteins (OEP)"/>
    <property type="match status" value="1"/>
</dbReference>
<feature type="signal peptide" evidence="9">
    <location>
        <begin position="1"/>
        <end position="33"/>
    </location>
</feature>
<dbReference type="PANTHER" id="PTHR30026">
    <property type="entry name" value="OUTER MEMBRANE PROTEIN TOLC"/>
    <property type="match status" value="1"/>
</dbReference>
<protein>
    <submittedName>
        <fullName evidence="10">TolC family protein</fullName>
    </submittedName>
</protein>
<evidence type="ECO:0000256" key="3">
    <source>
        <dbReference type="ARBA" id="ARBA00022448"/>
    </source>
</evidence>
<evidence type="ECO:0000256" key="2">
    <source>
        <dbReference type="ARBA" id="ARBA00007613"/>
    </source>
</evidence>
<keyword evidence="7" id="KW-0998">Cell outer membrane</keyword>
<organism evidence="10 11">
    <name type="scientific">Allochromatium humboldtianum</name>
    <dbReference type="NCBI Taxonomy" id="504901"/>
    <lineage>
        <taxon>Bacteria</taxon>
        <taxon>Pseudomonadati</taxon>
        <taxon>Pseudomonadota</taxon>
        <taxon>Gammaproteobacteria</taxon>
        <taxon>Chromatiales</taxon>
        <taxon>Chromatiaceae</taxon>
        <taxon>Allochromatium</taxon>
    </lineage>
</organism>
<dbReference type="RefSeq" id="WP_176976140.1">
    <property type="nucleotide sequence ID" value="NZ_JABZEO010000005.1"/>
</dbReference>
<dbReference type="GO" id="GO:0015562">
    <property type="term" value="F:efflux transmembrane transporter activity"/>
    <property type="evidence" value="ECO:0007669"/>
    <property type="project" value="InterPro"/>
</dbReference>
<sequence length="414" mass="44950">MDSHLPHTPKTDHRRRARLILFCLLLGSTTADAGTLGEAIDSALDLEGQRARVGALRDEGEATRRQAESLVASDPGLRVKHLSDQATANNGAYEWEAMVELPLWMPGQRTARQAVAAALGEQAETLTGLLRWEMAGRVREAVWNARLTQGRADQAAQALANARALATTVDKRLAAGDLARVDALVAHQAVLDREAEHQSARMEADEALARYRHLTGQTTLPDDSDEAVPPDLSDQLPPDHPLMREADSAVGVARRQRDQARSERTGHPVLSLGTTVTRDARGADQNTALQLELSIPFGLASQSAPSIAAAERVYTEQASERQSLLRQAEAELIAAHLGRRGAAESLAIAERRQEAAREAFALVRRAFELGEADLTTLLRAEDSAREANVALELRRLEQGRARARLNQALGVIPQ</sequence>
<keyword evidence="6" id="KW-0472">Membrane</keyword>
<reference evidence="10 11" key="1">
    <citation type="submission" date="2020-06" db="EMBL/GenBank/DDBJ databases">
        <title>Whole-genome sequence of Allochromatium humboldtianum DSM 21881, type strain.</title>
        <authorList>
            <person name="Kyndt J.A."/>
            <person name="Meyer T.E."/>
        </authorList>
    </citation>
    <scope>NUCLEOTIDE SEQUENCE [LARGE SCALE GENOMIC DNA]</scope>
    <source>
        <strain evidence="10 11">DSM 21881</strain>
    </source>
</reference>
<dbReference type="AlphaFoldDB" id="A0A850RDI5"/>
<dbReference type="GO" id="GO:0009279">
    <property type="term" value="C:cell outer membrane"/>
    <property type="evidence" value="ECO:0007669"/>
    <property type="project" value="UniProtKB-SubCell"/>
</dbReference>
<comment type="similarity">
    <text evidence="2">Belongs to the outer membrane factor (OMF) (TC 1.B.17) family.</text>
</comment>
<gene>
    <name evidence="10" type="ORF">HW932_08890</name>
</gene>
<dbReference type="GO" id="GO:0015288">
    <property type="term" value="F:porin activity"/>
    <property type="evidence" value="ECO:0007669"/>
    <property type="project" value="TreeGrafter"/>
</dbReference>
<dbReference type="EMBL" id="JABZEO010000005">
    <property type="protein sequence ID" value="NVZ09377.1"/>
    <property type="molecule type" value="Genomic_DNA"/>
</dbReference>
<dbReference type="Pfam" id="PF02321">
    <property type="entry name" value="OEP"/>
    <property type="match status" value="1"/>
</dbReference>
<comment type="subcellular location">
    <subcellularLocation>
        <location evidence="1">Cell outer membrane</location>
    </subcellularLocation>
</comment>
<dbReference type="InterPro" id="IPR003423">
    <property type="entry name" value="OMP_efflux"/>
</dbReference>
<proteinExistence type="inferred from homology"/>
<dbReference type="PANTHER" id="PTHR30026:SF20">
    <property type="entry name" value="OUTER MEMBRANE PROTEIN TOLC"/>
    <property type="match status" value="1"/>
</dbReference>